<accession>A0AA37I9X6</accession>
<dbReference type="RefSeq" id="WP_238211368.1">
    <property type="nucleotide sequence ID" value="NZ_BPUS01000002.1"/>
</dbReference>
<sequence>MKKLAVALLAASVMVPMLSYAQTPAPARRSDTEAQSEHSQKVNSDYGPGMEGSVQSGWTTQPSPQALGQSLYIHH</sequence>
<comment type="caution">
    <text evidence="3">The sequence shown here is derived from an EMBL/GenBank/DDBJ whole genome shotgun (WGS) entry which is preliminary data.</text>
</comment>
<feature type="compositionally biased region" description="Basic and acidic residues" evidence="1">
    <location>
        <begin position="28"/>
        <end position="40"/>
    </location>
</feature>
<evidence type="ECO:0000256" key="1">
    <source>
        <dbReference type="SAM" id="MobiDB-lite"/>
    </source>
</evidence>
<evidence type="ECO:0008006" key="5">
    <source>
        <dbReference type="Google" id="ProtNLM"/>
    </source>
</evidence>
<evidence type="ECO:0000313" key="4">
    <source>
        <dbReference type="Proteomes" id="UP001055111"/>
    </source>
</evidence>
<dbReference type="AlphaFoldDB" id="A0AA37I9X6"/>
<dbReference type="Proteomes" id="UP001055111">
    <property type="component" value="Unassembled WGS sequence"/>
</dbReference>
<evidence type="ECO:0000313" key="3">
    <source>
        <dbReference type="EMBL" id="GJH24879.1"/>
    </source>
</evidence>
<keyword evidence="2" id="KW-0732">Signal</keyword>
<feature type="compositionally biased region" description="Polar residues" evidence="1">
    <location>
        <begin position="53"/>
        <end position="68"/>
    </location>
</feature>
<feature type="signal peptide" evidence="2">
    <location>
        <begin position="1"/>
        <end position="21"/>
    </location>
</feature>
<protein>
    <recommendedName>
        <fullName evidence="5">Lipoprotein</fullName>
    </recommendedName>
</protein>
<dbReference type="EMBL" id="BPUS01000002">
    <property type="protein sequence ID" value="GJH24879.1"/>
    <property type="molecule type" value="Genomic_DNA"/>
</dbReference>
<reference evidence="3" key="1">
    <citation type="submission" date="2022-09" db="EMBL/GenBank/DDBJ databases">
        <title>Isolation and characterization of 3-chlorobenzoate degrading bacteria from soils in Shizuoka.</title>
        <authorList>
            <person name="Ifat A."/>
            <person name="Ogawa N."/>
            <person name="Kimbara K."/>
            <person name="Moriuchi R."/>
            <person name="Dohra H."/>
            <person name="Shintani M."/>
        </authorList>
    </citation>
    <scope>NUCLEOTIDE SEQUENCE</scope>
    <source>
        <strain evidence="3">19CS4-2</strain>
    </source>
</reference>
<name>A0AA37I9X6_9BURK</name>
<feature type="chain" id="PRO_5041201117" description="Lipoprotein" evidence="2">
    <location>
        <begin position="22"/>
        <end position="75"/>
    </location>
</feature>
<evidence type="ECO:0000256" key="2">
    <source>
        <dbReference type="SAM" id="SignalP"/>
    </source>
</evidence>
<gene>
    <name evidence="3" type="ORF">CBA19CS42_10205</name>
</gene>
<organism evidence="3 4">
    <name type="scientific">Caballeronia novacaledonica</name>
    <dbReference type="NCBI Taxonomy" id="1544861"/>
    <lineage>
        <taxon>Bacteria</taxon>
        <taxon>Pseudomonadati</taxon>
        <taxon>Pseudomonadota</taxon>
        <taxon>Betaproteobacteria</taxon>
        <taxon>Burkholderiales</taxon>
        <taxon>Burkholderiaceae</taxon>
        <taxon>Caballeronia</taxon>
    </lineage>
</organism>
<feature type="region of interest" description="Disordered" evidence="1">
    <location>
        <begin position="23"/>
        <end position="75"/>
    </location>
</feature>
<proteinExistence type="predicted"/>